<name>A0A179DI43_9SPHI</name>
<keyword evidence="3" id="KW-1185">Reference proteome</keyword>
<gene>
    <name evidence="2" type="ORF">A5893_06655</name>
</gene>
<dbReference type="Pfam" id="PF13470">
    <property type="entry name" value="PIN_3"/>
    <property type="match status" value="1"/>
</dbReference>
<comment type="caution">
    <text evidence="2">The sequence shown here is derived from an EMBL/GenBank/DDBJ whole genome shotgun (WGS) entry which is preliminary data.</text>
</comment>
<dbReference type="RefSeq" id="WP_068821851.1">
    <property type="nucleotide sequence ID" value="NZ_LWHJ01000022.1"/>
</dbReference>
<dbReference type="SUPFAM" id="SSF88723">
    <property type="entry name" value="PIN domain-like"/>
    <property type="match status" value="1"/>
</dbReference>
<evidence type="ECO:0000313" key="3">
    <source>
        <dbReference type="Proteomes" id="UP000078459"/>
    </source>
</evidence>
<dbReference type="InterPro" id="IPR029060">
    <property type="entry name" value="PIN-like_dom_sf"/>
</dbReference>
<organism evidence="2 3">
    <name type="scientific">Pedobacter psychrophilus</name>
    <dbReference type="NCBI Taxonomy" id="1826909"/>
    <lineage>
        <taxon>Bacteria</taxon>
        <taxon>Pseudomonadati</taxon>
        <taxon>Bacteroidota</taxon>
        <taxon>Sphingobacteriia</taxon>
        <taxon>Sphingobacteriales</taxon>
        <taxon>Sphingobacteriaceae</taxon>
        <taxon>Pedobacter</taxon>
    </lineage>
</organism>
<evidence type="ECO:0000313" key="2">
    <source>
        <dbReference type="EMBL" id="OAQ40618.1"/>
    </source>
</evidence>
<dbReference type="Proteomes" id="UP000078459">
    <property type="component" value="Unassembled WGS sequence"/>
</dbReference>
<sequence>MKVFLDANILVAILNKKYPIFSLAARILSLADQPKYTFYTSPVCLAISFYFAEKKTSSSIAKNKIKILLEHIQIAENLNSAILKTLNNKKVHDFEDGLEYYAAEEAGCNCILTENLKDFYFADLEVLDCKGFAEKYLIK</sequence>
<dbReference type="AlphaFoldDB" id="A0A179DI43"/>
<protein>
    <submittedName>
        <fullName evidence="2">Twitching motility protein PilT</fullName>
    </submittedName>
</protein>
<reference evidence="2 3" key="1">
    <citation type="submission" date="2016-04" db="EMBL/GenBank/DDBJ databases">
        <authorList>
            <person name="Evans L.H."/>
            <person name="Alamgir A."/>
            <person name="Owens N."/>
            <person name="Weber N.D."/>
            <person name="Virtaneva K."/>
            <person name="Barbian K."/>
            <person name="Babar A."/>
            <person name="Rosenke K."/>
        </authorList>
    </citation>
    <scope>NUCLEOTIDE SEQUENCE [LARGE SCALE GENOMIC DNA]</scope>
    <source>
        <strain evidence="2 3">CCM 8644</strain>
    </source>
</reference>
<dbReference type="InterPro" id="IPR002716">
    <property type="entry name" value="PIN_dom"/>
</dbReference>
<proteinExistence type="predicted"/>
<dbReference type="Gene3D" id="3.40.50.1010">
    <property type="entry name" value="5'-nuclease"/>
    <property type="match status" value="1"/>
</dbReference>
<feature type="domain" description="PIN" evidence="1">
    <location>
        <begin position="2"/>
        <end position="116"/>
    </location>
</feature>
<dbReference type="STRING" id="1826909.A5893_06655"/>
<dbReference type="OrthoDB" id="1148871at2"/>
<evidence type="ECO:0000259" key="1">
    <source>
        <dbReference type="Pfam" id="PF13470"/>
    </source>
</evidence>
<dbReference type="EMBL" id="LWHJ01000022">
    <property type="protein sequence ID" value="OAQ40618.1"/>
    <property type="molecule type" value="Genomic_DNA"/>
</dbReference>
<reference evidence="2 3" key="2">
    <citation type="submission" date="2016-06" db="EMBL/GenBank/DDBJ databases">
        <title>Pedobacter psychrophilus sp. nov., isolated from Antarctic fragmentary rock.</title>
        <authorList>
            <person name="Svec P."/>
        </authorList>
    </citation>
    <scope>NUCLEOTIDE SEQUENCE [LARGE SCALE GENOMIC DNA]</scope>
    <source>
        <strain evidence="2 3">CCM 8644</strain>
    </source>
</reference>
<accession>A0A179DI43</accession>